<dbReference type="InterPro" id="IPR000794">
    <property type="entry name" value="Beta-ketoacyl_synthase"/>
</dbReference>
<evidence type="ECO:0000256" key="10">
    <source>
        <dbReference type="ARBA" id="ARBA00023315"/>
    </source>
</evidence>
<dbReference type="InterPro" id="IPR014031">
    <property type="entry name" value="Ketoacyl_synth_C"/>
</dbReference>
<dbReference type="InterPro" id="IPR018201">
    <property type="entry name" value="Ketoacyl_synth_AS"/>
</dbReference>
<feature type="active site" description="For beta-ketoacyl synthase activity" evidence="12">
    <location>
        <position position="173"/>
    </location>
</feature>
<sequence length="424" mass="44226">MLASQHYVITGMGMVSPLGIGVEAVWERLIRGESGIRPLPAKLCEGVTTQIAGQVPSHQELENGLNEADYLSPKDRKRIDLFTLFAIAAAEEALQQANWHPESEADKQATATIIATGIGGLPVITHAEEVRKAQGARRVSPFTVPAFLANLAAGNLSIRFGFKGPLGTPVTACAAGVQAIGDALRLLKTGEAKVALAGGTEACIDPLSLAGFGALKALSSRNDAPEHASRPFDQDREGFVMGEGAGLVVLETLEHALERGATPLVEIVGYGTSSDAYHLTAGPESGEGAARAMQQAINMAGVKASDIGYVNAHATSTPVGDRGEINALRSVFGEAINTVAISSTKSSTGHLLGAAGGVETIFSAQALRTSTLPATLNLEQPDESMRDLDLIPKHARQQSVDYVLCNGFGFGGVNAALLLKRYQA</sequence>
<evidence type="ECO:0000256" key="7">
    <source>
        <dbReference type="ARBA" id="ARBA00022832"/>
    </source>
</evidence>
<dbReference type="PIRSF" id="PIRSF000447">
    <property type="entry name" value="KAS_II"/>
    <property type="match status" value="1"/>
</dbReference>
<comment type="similarity">
    <text evidence="2 11 13">Belongs to the thiolase-like superfamily. Beta-ketoacyl-ACP synthases family.</text>
</comment>
<dbReference type="PANTHER" id="PTHR11712:SF321">
    <property type="entry name" value="3-OXOACYL-[ACYL-CARRIER-PROTEIN] SYNTHASE 2"/>
    <property type="match status" value="1"/>
</dbReference>
<dbReference type="PROSITE" id="PS00606">
    <property type="entry name" value="KS3_1"/>
    <property type="match status" value="1"/>
</dbReference>
<dbReference type="AlphaFoldDB" id="A0A4R6XB85"/>
<evidence type="ECO:0000256" key="2">
    <source>
        <dbReference type="ARBA" id="ARBA00008467"/>
    </source>
</evidence>
<name>A0A4R6XB85_9GAMM</name>
<evidence type="ECO:0000259" key="14">
    <source>
        <dbReference type="PROSITE" id="PS52004"/>
    </source>
</evidence>
<dbReference type="Proteomes" id="UP000295729">
    <property type="component" value="Unassembled WGS sequence"/>
</dbReference>
<dbReference type="OrthoDB" id="9808669at2"/>
<dbReference type="InterPro" id="IPR017568">
    <property type="entry name" value="3-oxoacyl-ACP_synth-2"/>
</dbReference>
<dbReference type="SMART" id="SM00825">
    <property type="entry name" value="PKS_KS"/>
    <property type="match status" value="1"/>
</dbReference>
<keyword evidence="7" id="KW-0276">Fatty acid metabolism</keyword>
<evidence type="ECO:0000313" key="15">
    <source>
        <dbReference type="EMBL" id="TDR14123.1"/>
    </source>
</evidence>
<keyword evidence="8" id="KW-0443">Lipid metabolism</keyword>
<evidence type="ECO:0000256" key="4">
    <source>
        <dbReference type="ARBA" id="ARBA00014657"/>
    </source>
</evidence>
<proteinExistence type="inferred from homology"/>
<evidence type="ECO:0000256" key="3">
    <source>
        <dbReference type="ARBA" id="ARBA00012356"/>
    </source>
</evidence>
<feature type="domain" description="Ketosynthase family 3 (KS3)" evidence="14">
    <location>
        <begin position="4"/>
        <end position="421"/>
    </location>
</feature>
<dbReference type="SUPFAM" id="SSF53901">
    <property type="entry name" value="Thiolase-like"/>
    <property type="match status" value="2"/>
</dbReference>
<comment type="pathway">
    <text evidence="1 11">Lipid metabolism; fatty acid biosynthesis.</text>
</comment>
<evidence type="ECO:0000256" key="13">
    <source>
        <dbReference type="RuleBase" id="RU003694"/>
    </source>
</evidence>
<evidence type="ECO:0000313" key="16">
    <source>
        <dbReference type="Proteomes" id="UP000295729"/>
    </source>
</evidence>
<dbReference type="NCBIfam" id="NF005589">
    <property type="entry name" value="PRK07314.1"/>
    <property type="match status" value="1"/>
</dbReference>
<keyword evidence="10 11" id="KW-0012">Acyltransferase</keyword>
<accession>A0A4R6XB85</accession>
<dbReference type="Pfam" id="PF00109">
    <property type="entry name" value="ketoacyl-synt"/>
    <property type="match status" value="1"/>
</dbReference>
<keyword evidence="6 11" id="KW-0808">Transferase</keyword>
<dbReference type="Gene3D" id="3.40.47.10">
    <property type="match status" value="1"/>
</dbReference>
<dbReference type="NCBIfam" id="TIGR03150">
    <property type="entry name" value="fabF"/>
    <property type="match status" value="1"/>
</dbReference>
<dbReference type="InterPro" id="IPR016039">
    <property type="entry name" value="Thiolase-like"/>
</dbReference>
<evidence type="ECO:0000256" key="9">
    <source>
        <dbReference type="ARBA" id="ARBA00023160"/>
    </source>
</evidence>
<evidence type="ECO:0000256" key="11">
    <source>
        <dbReference type="PIRNR" id="PIRNR000447"/>
    </source>
</evidence>
<dbReference type="UniPathway" id="UPA00094"/>
<dbReference type="FunFam" id="3.40.47.10:FF:000009">
    <property type="entry name" value="3-oxoacyl-[acyl-carrier-protein] synthase 2"/>
    <property type="match status" value="1"/>
</dbReference>
<evidence type="ECO:0000256" key="6">
    <source>
        <dbReference type="ARBA" id="ARBA00022679"/>
    </source>
</evidence>
<evidence type="ECO:0000256" key="8">
    <source>
        <dbReference type="ARBA" id="ARBA00023098"/>
    </source>
</evidence>
<organism evidence="15 16">
    <name type="scientific">Marinomonas communis</name>
    <dbReference type="NCBI Taxonomy" id="28254"/>
    <lineage>
        <taxon>Bacteria</taxon>
        <taxon>Pseudomonadati</taxon>
        <taxon>Pseudomonadota</taxon>
        <taxon>Gammaproteobacteria</taxon>
        <taxon>Oceanospirillales</taxon>
        <taxon>Oceanospirillaceae</taxon>
        <taxon>Marinomonas</taxon>
    </lineage>
</organism>
<comment type="catalytic activity">
    <reaction evidence="11">
        <text>(9Z)-hexadecenoyl-[ACP] + malonyl-[ACP] + H(+) = 3-oxo-(11Z)-octadecenoyl-[ACP] + holo-[ACP] + CO2</text>
        <dbReference type="Rhea" id="RHEA:55040"/>
        <dbReference type="Rhea" id="RHEA-COMP:9623"/>
        <dbReference type="Rhea" id="RHEA-COMP:9685"/>
        <dbReference type="Rhea" id="RHEA-COMP:10800"/>
        <dbReference type="Rhea" id="RHEA-COMP:14074"/>
        <dbReference type="ChEBI" id="CHEBI:15378"/>
        <dbReference type="ChEBI" id="CHEBI:16526"/>
        <dbReference type="ChEBI" id="CHEBI:64479"/>
        <dbReference type="ChEBI" id="CHEBI:78449"/>
        <dbReference type="ChEBI" id="CHEBI:83989"/>
        <dbReference type="ChEBI" id="CHEBI:138538"/>
        <dbReference type="EC" id="2.3.1.179"/>
    </reaction>
</comment>
<dbReference type="PANTHER" id="PTHR11712">
    <property type="entry name" value="POLYKETIDE SYNTHASE-RELATED"/>
    <property type="match status" value="1"/>
</dbReference>
<evidence type="ECO:0000256" key="1">
    <source>
        <dbReference type="ARBA" id="ARBA00005194"/>
    </source>
</evidence>
<dbReference type="EMBL" id="SNZA01000002">
    <property type="protein sequence ID" value="TDR14123.1"/>
    <property type="molecule type" value="Genomic_DNA"/>
</dbReference>
<dbReference type="NCBIfam" id="NF004970">
    <property type="entry name" value="PRK06333.1"/>
    <property type="match status" value="1"/>
</dbReference>
<comment type="catalytic activity">
    <reaction evidence="11">
        <text>a fatty acyl-[ACP] + malonyl-[ACP] + H(+) = a 3-oxoacyl-[ACP] + holo-[ACP] + CO2</text>
        <dbReference type="Rhea" id="RHEA:22836"/>
        <dbReference type="Rhea" id="RHEA-COMP:9623"/>
        <dbReference type="Rhea" id="RHEA-COMP:9685"/>
        <dbReference type="Rhea" id="RHEA-COMP:9916"/>
        <dbReference type="Rhea" id="RHEA-COMP:14125"/>
        <dbReference type="ChEBI" id="CHEBI:15378"/>
        <dbReference type="ChEBI" id="CHEBI:16526"/>
        <dbReference type="ChEBI" id="CHEBI:64479"/>
        <dbReference type="ChEBI" id="CHEBI:78449"/>
        <dbReference type="ChEBI" id="CHEBI:78776"/>
        <dbReference type="ChEBI" id="CHEBI:138651"/>
    </reaction>
</comment>
<keyword evidence="16" id="KW-1185">Reference proteome</keyword>
<comment type="function">
    <text evidence="11">Involved in the type II fatty acid elongation cycle. Catalyzes the elongation of a wide range of acyl-ACP by the addition of two carbons from malonyl-ACP to an acyl acceptor. Can efficiently catalyze the conversion of palmitoleoyl-ACP (cis-hexadec-9-enoyl-ACP) to cis-vaccenoyl-ACP (cis-octadec-11-enoyl-ACP), an essential step in the thermal regulation of fatty acid composition.</text>
</comment>
<dbReference type="GO" id="GO:0004315">
    <property type="term" value="F:3-oxoacyl-[acyl-carrier-protein] synthase activity"/>
    <property type="evidence" value="ECO:0007669"/>
    <property type="project" value="UniProtKB-UniRule"/>
</dbReference>
<keyword evidence="5 11" id="KW-0444">Lipid biosynthesis</keyword>
<dbReference type="EC" id="2.3.1.179" evidence="3 11"/>
<protein>
    <recommendedName>
        <fullName evidence="4 11">3-oxoacyl-[acyl-carrier-protein] synthase 2</fullName>
        <ecNumber evidence="3 11">2.3.1.179</ecNumber>
    </recommendedName>
</protein>
<evidence type="ECO:0000256" key="5">
    <source>
        <dbReference type="ARBA" id="ARBA00022516"/>
    </source>
</evidence>
<keyword evidence="9 11" id="KW-0275">Fatty acid biosynthesis</keyword>
<evidence type="ECO:0000256" key="12">
    <source>
        <dbReference type="PIRSR" id="PIRSR000447-1"/>
    </source>
</evidence>
<dbReference type="InterPro" id="IPR020841">
    <property type="entry name" value="PKS_Beta-ketoAc_synthase_dom"/>
</dbReference>
<gene>
    <name evidence="15" type="ORF">C8D85_1656</name>
</gene>
<comment type="caution">
    <text evidence="15">The sequence shown here is derived from an EMBL/GenBank/DDBJ whole genome shotgun (WGS) entry which is preliminary data.</text>
</comment>
<dbReference type="CDD" id="cd00834">
    <property type="entry name" value="KAS_I_II"/>
    <property type="match status" value="1"/>
</dbReference>
<dbReference type="PROSITE" id="PS52004">
    <property type="entry name" value="KS3_2"/>
    <property type="match status" value="1"/>
</dbReference>
<dbReference type="RefSeq" id="WP_133561505.1">
    <property type="nucleotide sequence ID" value="NZ_SNZA01000002.1"/>
</dbReference>
<dbReference type="GO" id="GO:0006633">
    <property type="term" value="P:fatty acid biosynthetic process"/>
    <property type="evidence" value="ECO:0007669"/>
    <property type="project" value="UniProtKB-UniRule"/>
</dbReference>
<dbReference type="InterPro" id="IPR014030">
    <property type="entry name" value="Ketoacyl_synth_N"/>
</dbReference>
<dbReference type="Pfam" id="PF02801">
    <property type="entry name" value="Ketoacyl-synt_C"/>
    <property type="match status" value="1"/>
</dbReference>
<reference evidence="15 16" key="1">
    <citation type="submission" date="2019-03" db="EMBL/GenBank/DDBJ databases">
        <title>Genomic Encyclopedia of Type Strains, Phase IV (KMG-IV): sequencing the most valuable type-strain genomes for metagenomic binning, comparative biology and taxonomic classification.</title>
        <authorList>
            <person name="Goeker M."/>
        </authorList>
    </citation>
    <scope>NUCLEOTIDE SEQUENCE [LARGE SCALE GENOMIC DNA]</scope>
    <source>
        <strain evidence="15 16">DSM 5604</strain>
    </source>
</reference>
<dbReference type="GO" id="GO:0005829">
    <property type="term" value="C:cytosol"/>
    <property type="evidence" value="ECO:0007669"/>
    <property type="project" value="TreeGrafter"/>
</dbReference>